<dbReference type="InterPro" id="IPR036322">
    <property type="entry name" value="WD40_repeat_dom_sf"/>
</dbReference>
<dbReference type="InterPro" id="IPR001680">
    <property type="entry name" value="WD40_rpt"/>
</dbReference>
<keyword evidence="1 3" id="KW-0853">WD repeat</keyword>
<feature type="repeat" description="WD" evidence="3">
    <location>
        <begin position="373"/>
        <end position="416"/>
    </location>
</feature>
<reference evidence="4" key="1">
    <citation type="journal article" date="2014" name="Nat. Commun.">
        <title>The emerging biofuel crop Camelina sativa retains a highly undifferentiated hexaploid genome structure.</title>
        <authorList>
            <person name="Kagale S."/>
            <person name="Koh C."/>
            <person name="Nixon J."/>
            <person name="Bollina V."/>
            <person name="Clarke W.E."/>
            <person name="Tuteja R."/>
            <person name="Spillane C."/>
            <person name="Robinson S.J."/>
            <person name="Links M.G."/>
            <person name="Clarke C."/>
            <person name="Higgins E.E."/>
            <person name="Huebert T."/>
            <person name="Sharpe A.G."/>
            <person name="Parkin I.A."/>
        </authorList>
    </citation>
    <scope>NUCLEOTIDE SEQUENCE [LARGE SCALE GENOMIC DNA]</scope>
    <source>
        <strain evidence="4">cv. DH55</strain>
    </source>
</reference>
<evidence type="ECO:0000313" key="5">
    <source>
        <dbReference type="RefSeq" id="XP_010496044.1"/>
    </source>
</evidence>
<keyword evidence="2" id="KW-0677">Repeat</keyword>
<dbReference type="InterPro" id="IPR015943">
    <property type="entry name" value="WD40/YVTN_repeat-like_dom_sf"/>
</dbReference>
<dbReference type="RefSeq" id="XP_010496044.1">
    <property type="nucleotide sequence ID" value="XM_010497742.2"/>
</dbReference>
<evidence type="ECO:0000256" key="3">
    <source>
        <dbReference type="PROSITE-ProRule" id="PRU00221"/>
    </source>
</evidence>
<organism evidence="4 5">
    <name type="scientific">Camelina sativa</name>
    <name type="common">False flax</name>
    <name type="synonym">Myagrum sativum</name>
    <dbReference type="NCBI Taxonomy" id="90675"/>
    <lineage>
        <taxon>Eukaryota</taxon>
        <taxon>Viridiplantae</taxon>
        <taxon>Streptophyta</taxon>
        <taxon>Embryophyta</taxon>
        <taxon>Tracheophyta</taxon>
        <taxon>Spermatophyta</taxon>
        <taxon>Magnoliopsida</taxon>
        <taxon>eudicotyledons</taxon>
        <taxon>Gunneridae</taxon>
        <taxon>Pentapetalae</taxon>
        <taxon>rosids</taxon>
        <taxon>malvids</taxon>
        <taxon>Brassicales</taxon>
        <taxon>Brassicaceae</taxon>
        <taxon>Camelineae</taxon>
        <taxon>Camelina</taxon>
    </lineage>
</organism>
<dbReference type="Gene3D" id="2.130.10.10">
    <property type="entry name" value="YVTN repeat-like/Quinoprotein amine dehydrogenase"/>
    <property type="match status" value="1"/>
</dbReference>
<dbReference type="PROSITE" id="PS50082">
    <property type="entry name" value="WD_REPEATS_2"/>
    <property type="match status" value="1"/>
</dbReference>
<dbReference type="GeneID" id="104773164"/>
<evidence type="ECO:0000256" key="2">
    <source>
        <dbReference type="ARBA" id="ARBA00022737"/>
    </source>
</evidence>
<protein>
    <submittedName>
        <fullName evidence="5">DDB1- and CUL4-associated factor 4-like isoform X1</fullName>
    </submittedName>
</protein>
<dbReference type="Proteomes" id="UP000694864">
    <property type="component" value="Unplaced"/>
</dbReference>
<accession>A0ABM0Y5Y5</accession>
<evidence type="ECO:0000256" key="1">
    <source>
        <dbReference type="ARBA" id="ARBA00022574"/>
    </source>
</evidence>
<gene>
    <name evidence="5" type="primary">LOC104773164</name>
</gene>
<name>A0ABM0Y5Y5_CAMSA</name>
<dbReference type="PANTHER" id="PTHR44472:SF1">
    <property type="entry name" value="DDB1 AND CUL4 ASSOCIATED FACTOR 4"/>
    <property type="match status" value="1"/>
</dbReference>
<dbReference type="Pfam" id="PF23761">
    <property type="entry name" value="Beta-prop_DCAF4"/>
    <property type="match status" value="1"/>
</dbReference>
<reference evidence="5" key="2">
    <citation type="submission" date="2025-08" db="UniProtKB">
        <authorList>
            <consortium name="RefSeq"/>
        </authorList>
    </citation>
    <scope>IDENTIFICATION</scope>
    <source>
        <tissue evidence="5">Leaf</tissue>
    </source>
</reference>
<dbReference type="InterPro" id="IPR052254">
    <property type="entry name" value="CUL4-DDB1_E3_ligase_receptor"/>
</dbReference>
<dbReference type="SMART" id="SM00320">
    <property type="entry name" value="WD40"/>
    <property type="match status" value="3"/>
</dbReference>
<dbReference type="SUPFAM" id="SSF50978">
    <property type="entry name" value="WD40 repeat-like"/>
    <property type="match status" value="1"/>
</dbReference>
<evidence type="ECO:0000313" key="4">
    <source>
        <dbReference type="Proteomes" id="UP000694864"/>
    </source>
</evidence>
<sequence length="458" mass="51369">MRPEVAGCYYDEEKKRYFPFLGRSKFSSFSSITKRSHDSKPVQESNYQKRTKLKALTLLSSRELNGKVIHVNKKKSNFEEEIYKTQGSTPPVWKYPSTENTGNAALKYMQIDIQTSRGLTRKNILVAGSTGGTLSVLGVARTFYGVRRLPHSFRPEVSRISSIQLIGRSGNFHPVNRALITTLRRTGRRSVFFLNLAEGRNTITTQSIQGSDDVPFECTIWTADCNISGSHAALGTDLGAALVDLETGAGSYFLRSESDVLALQFHQSGNIVQCGLRDGAIVSLDLRERPRLIRHQIRHHQSSSQAGQTTTNKQWFELQGHINPSQLIYMPSSLTCLKTLKPYDQYLMASSMDGTIRLYDQRMVNKGVAVQTYEGHVNSNFRIKFGVDPSERFLISGGTDCYTRIWSIKSGQLLSENKFSNTVPSVVCWSAVERQRDWNGSIVHGAWLGSNEAIMEVF</sequence>
<proteinExistence type="predicted"/>
<dbReference type="PANTHER" id="PTHR44472">
    <property type="entry name" value="DDB1- AND CUL4-ASSOCIATED FACTOR 4-RELATED"/>
    <property type="match status" value="1"/>
</dbReference>
<keyword evidence="4" id="KW-1185">Reference proteome</keyword>